<accession>A0A8J4FHJ9</accession>
<reference evidence="2" key="1">
    <citation type="journal article" date="2021" name="Proc. Natl. Acad. Sci. U.S.A.">
        <title>Three genomes in the algal genus Volvox reveal the fate of a haploid sex-determining region after a transition to homothallism.</title>
        <authorList>
            <person name="Yamamoto K."/>
            <person name="Hamaji T."/>
            <person name="Kawai-Toyooka H."/>
            <person name="Matsuzaki R."/>
            <person name="Takahashi F."/>
            <person name="Nishimura Y."/>
            <person name="Kawachi M."/>
            <person name="Noguchi H."/>
            <person name="Minakuchi Y."/>
            <person name="Umen J.G."/>
            <person name="Toyoda A."/>
            <person name="Nozaki H."/>
        </authorList>
    </citation>
    <scope>NUCLEOTIDE SEQUENCE</scope>
    <source>
        <strain evidence="2">NIES-3786</strain>
    </source>
</reference>
<evidence type="ECO:0000313" key="3">
    <source>
        <dbReference type="Proteomes" id="UP000747110"/>
    </source>
</evidence>
<sequence>ATAALPAAVPGPGRSISPSPMPSTAAAGAAASSGPLTPLDAAVVAAKRRALAKKGAAAPQQPAFLPSKAVLLFHQRALGITVPLANSTNGPGTTTGSGGGAVTGNGNVSGIVGGIGNSNAAAVAATTGVSGPYGSLSQPPDAPVTNTYVNRDADYLMMR</sequence>
<keyword evidence="3" id="KW-1185">Reference proteome</keyword>
<protein>
    <submittedName>
        <fullName evidence="2">Uncharacterized protein</fullName>
    </submittedName>
</protein>
<proteinExistence type="predicted"/>
<evidence type="ECO:0000313" key="2">
    <source>
        <dbReference type="EMBL" id="GIL76621.1"/>
    </source>
</evidence>
<gene>
    <name evidence="2" type="ORF">Vretifemale_6115</name>
</gene>
<feature type="region of interest" description="Disordered" evidence="1">
    <location>
        <begin position="1"/>
        <end position="33"/>
    </location>
</feature>
<evidence type="ECO:0000256" key="1">
    <source>
        <dbReference type="SAM" id="MobiDB-lite"/>
    </source>
</evidence>
<dbReference type="EMBL" id="BNCP01000009">
    <property type="protein sequence ID" value="GIL76621.1"/>
    <property type="molecule type" value="Genomic_DNA"/>
</dbReference>
<dbReference type="AlphaFoldDB" id="A0A8J4FHJ9"/>
<organism evidence="2 3">
    <name type="scientific">Volvox reticuliferus</name>
    <dbReference type="NCBI Taxonomy" id="1737510"/>
    <lineage>
        <taxon>Eukaryota</taxon>
        <taxon>Viridiplantae</taxon>
        <taxon>Chlorophyta</taxon>
        <taxon>core chlorophytes</taxon>
        <taxon>Chlorophyceae</taxon>
        <taxon>CS clade</taxon>
        <taxon>Chlamydomonadales</taxon>
        <taxon>Volvocaceae</taxon>
        <taxon>Volvox</taxon>
    </lineage>
</organism>
<feature type="compositionally biased region" description="Low complexity" evidence="1">
    <location>
        <begin position="15"/>
        <end position="33"/>
    </location>
</feature>
<name>A0A8J4FHJ9_9CHLO</name>
<feature type="non-terminal residue" evidence="2">
    <location>
        <position position="1"/>
    </location>
</feature>
<dbReference type="Proteomes" id="UP000747110">
    <property type="component" value="Unassembled WGS sequence"/>
</dbReference>
<feature type="non-terminal residue" evidence="2">
    <location>
        <position position="159"/>
    </location>
</feature>
<comment type="caution">
    <text evidence="2">The sequence shown here is derived from an EMBL/GenBank/DDBJ whole genome shotgun (WGS) entry which is preliminary data.</text>
</comment>